<comment type="caution">
    <text evidence="1">The sequence shown here is derived from an EMBL/GenBank/DDBJ whole genome shotgun (WGS) entry which is preliminary data.</text>
</comment>
<reference evidence="1 2" key="1">
    <citation type="submission" date="2017-07" db="EMBL/GenBank/DDBJ databases">
        <title>Recovery of genomes from metagenomes via a dereplication, aggregation, and scoring strategy.</title>
        <authorList>
            <person name="Sieber C.M."/>
            <person name="Probst A.J."/>
            <person name="Sharrar A."/>
            <person name="Thomas B.C."/>
            <person name="Hess M."/>
            <person name="Tringe S.G."/>
            <person name="Banfield J.F."/>
        </authorList>
    </citation>
    <scope>NUCLEOTIDE SEQUENCE [LARGE SCALE GENOMIC DNA]</scope>
    <source>
        <strain evidence="1">JGI_Cruoil_03_51_56</strain>
    </source>
</reference>
<dbReference type="PANTHER" id="PTHR38471">
    <property type="entry name" value="FOUR HELIX BUNDLE PROTEIN"/>
    <property type="match status" value="1"/>
</dbReference>
<accession>A0A235BYK0</accession>
<dbReference type="NCBIfam" id="TIGR02436">
    <property type="entry name" value="four helix bundle protein"/>
    <property type="match status" value="1"/>
</dbReference>
<dbReference type="Proteomes" id="UP000215559">
    <property type="component" value="Unassembled WGS sequence"/>
</dbReference>
<organism evidence="1 2">
    <name type="scientific">candidate division WOR-3 bacterium JGI_Cruoil_03_51_56</name>
    <dbReference type="NCBI Taxonomy" id="1973747"/>
    <lineage>
        <taxon>Bacteria</taxon>
        <taxon>Bacteria division WOR-3</taxon>
    </lineage>
</organism>
<feature type="non-terminal residue" evidence="1">
    <location>
        <position position="69"/>
    </location>
</feature>
<dbReference type="EMBL" id="NOZP01000013">
    <property type="protein sequence ID" value="OYD17229.1"/>
    <property type="molecule type" value="Genomic_DNA"/>
</dbReference>
<proteinExistence type="predicted"/>
<dbReference type="InterPro" id="IPR036583">
    <property type="entry name" value="23S_rRNA_IVS_sf"/>
</dbReference>
<evidence type="ECO:0000313" key="2">
    <source>
        <dbReference type="Proteomes" id="UP000215559"/>
    </source>
</evidence>
<dbReference type="InterPro" id="IPR012657">
    <property type="entry name" value="23S_rRNA-intervening_sequence"/>
</dbReference>
<dbReference type="Pfam" id="PF05635">
    <property type="entry name" value="23S_rRNA_IVP"/>
    <property type="match status" value="1"/>
</dbReference>
<sequence>MTYEDLEVFKLVHRLVLDVYQLAKEFPSSERFRLTDQVCRSASSIPANIAEGYGRFSLKERVRFLYIAR</sequence>
<protein>
    <submittedName>
        <fullName evidence="1">Four helix bundle protein</fullName>
    </submittedName>
</protein>
<dbReference type="AlphaFoldDB" id="A0A235BYK0"/>
<dbReference type="Gene3D" id="1.20.1440.60">
    <property type="entry name" value="23S rRNA-intervening sequence"/>
    <property type="match status" value="1"/>
</dbReference>
<dbReference type="CDD" id="cd16377">
    <property type="entry name" value="23S_rRNA_IVP_like"/>
    <property type="match status" value="1"/>
</dbReference>
<dbReference type="PANTHER" id="PTHR38471:SF2">
    <property type="entry name" value="FOUR HELIX BUNDLE PROTEIN"/>
    <property type="match status" value="1"/>
</dbReference>
<dbReference type="SUPFAM" id="SSF158446">
    <property type="entry name" value="IVS-encoded protein-like"/>
    <property type="match status" value="1"/>
</dbReference>
<gene>
    <name evidence="1" type="ORF">CH330_00595</name>
</gene>
<evidence type="ECO:0000313" key="1">
    <source>
        <dbReference type="EMBL" id="OYD17229.1"/>
    </source>
</evidence>
<name>A0A235BYK0_UNCW3</name>